<evidence type="ECO:0000256" key="1">
    <source>
        <dbReference type="ARBA" id="ARBA00004496"/>
    </source>
</evidence>
<keyword evidence="3 4" id="KW-0175">Coiled coil</keyword>
<dbReference type="InterPro" id="IPR036872">
    <property type="entry name" value="CH_dom_sf"/>
</dbReference>
<evidence type="ECO:0000259" key="7">
    <source>
        <dbReference type="Pfam" id="PF19047"/>
    </source>
</evidence>
<dbReference type="GO" id="GO:0005813">
    <property type="term" value="C:centrosome"/>
    <property type="evidence" value="ECO:0007669"/>
    <property type="project" value="TreeGrafter"/>
</dbReference>
<comment type="caution">
    <text evidence="8">The sequence shown here is derived from an EMBL/GenBank/DDBJ whole genome shotgun (WGS) entry which is preliminary data.</text>
</comment>
<protein>
    <recommendedName>
        <fullName evidence="10">HOOK N-terminal domain-containing protein</fullName>
    </recommendedName>
</protein>
<evidence type="ECO:0000313" key="9">
    <source>
        <dbReference type="Proteomes" id="UP000792457"/>
    </source>
</evidence>
<dbReference type="InterPro" id="IPR008636">
    <property type="entry name" value="Hook_C"/>
</dbReference>
<feature type="coiled-coil region" evidence="4">
    <location>
        <begin position="260"/>
        <end position="411"/>
    </location>
</feature>
<dbReference type="OrthoDB" id="10254988at2759"/>
<dbReference type="GO" id="GO:0030705">
    <property type="term" value="P:cytoskeleton-dependent intracellular transport"/>
    <property type="evidence" value="ECO:0007669"/>
    <property type="project" value="InterPro"/>
</dbReference>
<dbReference type="PANTHER" id="PTHR18947">
    <property type="entry name" value="HOOK PROTEINS"/>
    <property type="match status" value="1"/>
</dbReference>
<feature type="domain" description="HOOK N-terminal" evidence="7">
    <location>
        <begin position="39"/>
        <end position="163"/>
    </location>
</feature>
<dbReference type="AlphaFoldDB" id="A0A8K0KKI6"/>
<evidence type="ECO:0000256" key="3">
    <source>
        <dbReference type="ARBA" id="ARBA00023054"/>
    </source>
</evidence>
<sequence length="442" mass="50143">MASKKSEDKTMNSSAEVDEFMEGPLVTWSCLSSPERLCCYEDLTDGVLINEVILLIQPEPEHKGVVLPSYKDPVIKIRNMAVNVRNVRSIYENQLFQTILVCPDPVALAGEDDGSKESSLAAMQLMLLLLLGAAVQGPSKEAFIEDIKQLPLNCQHSIVECIKQVTNSQQLVLTQDWGETVSIQGNEGAMPELLASHVMRLAKERDTYLTKWTASLLGESECHSNEPGRRTPNGGKDEACSRERTKSAGHHSAVAIAVEVSEWKARVRRLRQELEERTENLAESREESERYHGEVIALRRRVQELSEEARTGAAYRDEVDALRERAEQADRLEAEVRRYKERLGDTEFYRSRVEELREDNRVLLETKELLEEQLSVARRRAERTLQVEGDLERAKREIADLALERDAGRDRAVELAEEVARLRLNASSQWRKVLSPGQKSRK</sequence>
<reference evidence="8" key="1">
    <citation type="submission" date="2013-04" db="EMBL/GenBank/DDBJ databases">
        <authorList>
            <person name="Qu J."/>
            <person name="Murali S.C."/>
            <person name="Bandaranaike D."/>
            <person name="Bellair M."/>
            <person name="Blankenburg K."/>
            <person name="Chao H."/>
            <person name="Dinh H."/>
            <person name="Doddapaneni H."/>
            <person name="Downs B."/>
            <person name="Dugan-Rocha S."/>
            <person name="Elkadiri S."/>
            <person name="Gnanaolivu R.D."/>
            <person name="Hernandez B."/>
            <person name="Javaid M."/>
            <person name="Jayaseelan J.C."/>
            <person name="Lee S."/>
            <person name="Li M."/>
            <person name="Ming W."/>
            <person name="Munidasa M."/>
            <person name="Muniz J."/>
            <person name="Nguyen L."/>
            <person name="Ongeri F."/>
            <person name="Osuji N."/>
            <person name="Pu L.-L."/>
            <person name="Puazo M."/>
            <person name="Qu C."/>
            <person name="Quiroz J."/>
            <person name="Raj R."/>
            <person name="Weissenberger G."/>
            <person name="Xin Y."/>
            <person name="Zou X."/>
            <person name="Han Y."/>
            <person name="Richards S."/>
            <person name="Worley K."/>
            <person name="Muzny D."/>
            <person name="Gibbs R."/>
        </authorList>
    </citation>
    <scope>NUCLEOTIDE SEQUENCE</scope>
    <source>
        <strain evidence="8">Sampled in the wild</strain>
    </source>
</reference>
<gene>
    <name evidence="8" type="ORF">J437_LFUL003601</name>
</gene>
<keyword evidence="2" id="KW-0963">Cytoplasm</keyword>
<evidence type="ECO:0000313" key="8">
    <source>
        <dbReference type="EMBL" id="KAG8235320.1"/>
    </source>
</evidence>
<feature type="non-terminal residue" evidence="8">
    <location>
        <position position="442"/>
    </location>
</feature>
<dbReference type="PANTHER" id="PTHR18947:SF28">
    <property type="entry name" value="GIRDIN, ISOFORM A"/>
    <property type="match status" value="1"/>
</dbReference>
<evidence type="ECO:0000256" key="5">
    <source>
        <dbReference type="SAM" id="MobiDB-lite"/>
    </source>
</evidence>
<organism evidence="8 9">
    <name type="scientific">Ladona fulva</name>
    <name type="common">Scarce chaser dragonfly</name>
    <name type="synonym">Libellula fulva</name>
    <dbReference type="NCBI Taxonomy" id="123851"/>
    <lineage>
        <taxon>Eukaryota</taxon>
        <taxon>Metazoa</taxon>
        <taxon>Ecdysozoa</taxon>
        <taxon>Arthropoda</taxon>
        <taxon>Hexapoda</taxon>
        <taxon>Insecta</taxon>
        <taxon>Pterygota</taxon>
        <taxon>Palaeoptera</taxon>
        <taxon>Odonata</taxon>
        <taxon>Epiprocta</taxon>
        <taxon>Anisoptera</taxon>
        <taxon>Libelluloidea</taxon>
        <taxon>Libellulidae</taxon>
        <taxon>Ladona</taxon>
    </lineage>
</organism>
<accession>A0A8K0KKI6</accession>
<evidence type="ECO:0000256" key="2">
    <source>
        <dbReference type="ARBA" id="ARBA00022490"/>
    </source>
</evidence>
<dbReference type="GO" id="GO:0031122">
    <property type="term" value="P:cytoplasmic microtubule organization"/>
    <property type="evidence" value="ECO:0007669"/>
    <property type="project" value="InterPro"/>
</dbReference>
<dbReference type="Proteomes" id="UP000792457">
    <property type="component" value="Unassembled WGS sequence"/>
</dbReference>
<dbReference type="Pfam" id="PF19047">
    <property type="entry name" value="HOOK_N"/>
    <property type="match status" value="1"/>
</dbReference>
<feature type="domain" description="Hook C-terminal" evidence="6">
    <location>
        <begin position="257"/>
        <end position="423"/>
    </location>
</feature>
<comment type="subcellular location">
    <subcellularLocation>
        <location evidence="1">Cytoplasm</location>
    </subcellularLocation>
</comment>
<name>A0A8K0KKI6_LADFU</name>
<feature type="compositionally biased region" description="Basic and acidic residues" evidence="5">
    <location>
        <begin position="220"/>
        <end position="246"/>
    </location>
</feature>
<evidence type="ECO:0008006" key="10">
    <source>
        <dbReference type="Google" id="ProtNLM"/>
    </source>
</evidence>
<proteinExistence type="predicted"/>
<reference evidence="8" key="2">
    <citation type="submission" date="2017-10" db="EMBL/GenBank/DDBJ databases">
        <title>Ladona fulva Genome sequencing and assembly.</title>
        <authorList>
            <person name="Murali S."/>
            <person name="Richards S."/>
            <person name="Bandaranaike D."/>
            <person name="Bellair M."/>
            <person name="Blankenburg K."/>
            <person name="Chao H."/>
            <person name="Dinh H."/>
            <person name="Doddapaneni H."/>
            <person name="Dugan-Rocha S."/>
            <person name="Elkadiri S."/>
            <person name="Gnanaolivu R."/>
            <person name="Hernandez B."/>
            <person name="Skinner E."/>
            <person name="Javaid M."/>
            <person name="Lee S."/>
            <person name="Li M."/>
            <person name="Ming W."/>
            <person name="Munidasa M."/>
            <person name="Muniz J."/>
            <person name="Nguyen L."/>
            <person name="Hughes D."/>
            <person name="Osuji N."/>
            <person name="Pu L.-L."/>
            <person name="Puazo M."/>
            <person name="Qu C."/>
            <person name="Quiroz J."/>
            <person name="Raj R."/>
            <person name="Weissenberger G."/>
            <person name="Xin Y."/>
            <person name="Zou X."/>
            <person name="Han Y."/>
            <person name="Worley K."/>
            <person name="Muzny D."/>
            <person name="Gibbs R."/>
        </authorList>
    </citation>
    <scope>NUCLEOTIDE SEQUENCE</scope>
    <source>
        <strain evidence="8">Sampled in the wild</strain>
    </source>
</reference>
<dbReference type="GO" id="GO:0005737">
    <property type="term" value="C:cytoplasm"/>
    <property type="evidence" value="ECO:0007669"/>
    <property type="project" value="UniProtKB-SubCell"/>
</dbReference>
<evidence type="ECO:0000256" key="4">
    <source>
        <dbReference type="SAM" id="Coils"/>
    </source>
</evidence>
<dbReference type="InterPro" id="IPR043936">
    <property type="entry name" value="HOOK_N"/>
</dbReference>
<feature type="region of interest" description="Disordered" evidence="5">
    <location>
        <begin position="220"/>
        <end position="248"/>
    </location>
</feature>
<dbReference type="GO" id="GO:0008017">
    <property type="term" value="F:microtubule binding"/>
    <property type="evidence" value="ECO:0007669"/>
    <property type="project" value="InterPro"/>
</dbReference>
<evidence type="ECO:0000259" key="6">
    <source>
        <dbReference type="Pfam" id="PF05622"/>
    </source>
</evidence>
<dbReference type="GO" id="GO:0051959">
    <property type="term" value="F:dynein light intermediate chain binding"/>
    <property type="evidence" value="ECO:0007669"/>
    <property type="project" value="TreeGrafter"/>
</dbReference>
<dbReference type="Pfam" id="PF05622">
    <property type="entry name" value="HOOK"/>
    <property type="match status" value="1"/>
</dbReference>
<dbReference type="EMBL" id="KZ308899">
    <property type="protein sequence ID" value="KAG8235320.1"/>
    <property type="molecule type" value="Genomic_DNA"/>
</dbReference>
<dbReference type="SUPFAM" id="SSF116907">
    <property type="entry name" value="Hook domain"/>
    <property type="match status" value="1"/>
</dbReference>
<keyword evidence="9" id="KW-1185">Reference proteome</keyword>
<dbReference type="Gene3D" id="1.10.418.10">
    <property type="entry name" value="Calponin-like domain"/>
    <property type="match status" value="1"/>
</dbReference>